<protein>
    <submittedName>
        <fullName evidence="1">HEXXH motif domain-containing protein</fullName>
    </submittedName>
</protein>
<sequence>MRAAIDTTLTQLTAGDAGGTVTHLVRAIHVIEAPGPGYDISHSEPSIPFSIFVSVPVGERHGTLRLAESLLHEALHLQLTLLERHVPMVLDTAATGYSPWQQSQRPLSGLLHGLYVFAAIDQWLALLDAAPSTSSEDRIYLTRRRAEIAEEIADVATLADAPSLTPTGHHLASWLLTSQERTGAPSHQAAR</sequence>
<name>A0A8T4INL7_9SPHN</name>
<dbReference type="EMBL" id="JAGRQC010000004">
    <property type="protein sequence ID" value="MBR0553746.1"/>
    <property type="molecule type" value="Genomic_DNA"/>
</dbReference>
<evidence type="ECO:0000313" key="2">
    <source>
        <dbReference type="Proteomes" id="UP000676996"/>
    </source>
</evidence>
<dbReference type="AlphaFoldDB" id="A0A8T4INL7"/>
<keyword evidence="2" id="KW-1185">Reference proteome</keyword>
<comment type="caution">
    <text evidence="1">The sequence shown here is derived from an EMBL/GenBank/DDBJ whole genome shotgun (WGS) entry which is preliminary data.</text>
</comment>
<evidence type="ECO:0000313" key="1">
    <source>
        <dbReference type="EMBL" id="MBR0553746.1"/>
    </source>
</evidence>
<gene>
    <name evidence="1" type="ORF">J7S20_14640</name>
</gene>
<accession>A0A8T4INL7</accession>
<dbReference type="Proteomes" id="UP000676996">
    <property type="component" value="Unassembled WGS sequence"/>
</dbReference>
<dbReference type="NCBIfam" id="TIGR04267">
    <property type="entry name" value="mod_HExxH"/>
    <property type="match status" value="1"/>
</dbReference>
<reference evidence="1" key="1">
    <citation type="submission" date="2021-04" db="EMBL/GenBank/DDBJ databases">
        <title>Ouciella asimina sp. nov., isolated from the surface seawater in the hydrothermal field of Okinawa Trough.</title>
        <authorList>
            <person name="Shuang W."/>
        </authorList>
    </citation>
    <scope>NUCLEOTIDE SEQUENCE</scope>
    <source>
        <strain evidence="1">LXI357</strain>
    </source>
</reference>
<dbReference type="InterPro" id="IPR026337">
    <property type="entry name" value="AKG_HExxH"/>
</dbReference>
<organism evidence="1 2">
    <name type="scientific">Stakelama marina</name>
    <dbReference type="NCBI Taxonomy" id="2826939"/>
    <lineage>
        <taxon>Bacteria</taxon>
        <taxon>Pseudomonadati</taxon>
        <taxon>Pseudomonadota</taxon>
        <taxon>Alphaproteobacteria</taxon>
        <taxon>Sphingomonadales</taxon>
        <taxon>Sphingomonadaceae</taxon>
        <taxon>Stakelama</taxon>
    </lineage>
</organism>
<proteinExistence type="predicted"/>